<sequence>MDNNFGTRVICTWIREEKWSKLDDDDGFNVDFELCVIDYLTIVWRFRVTLVVGGWVLVGYVGRVVCEGSLGRRNDRCTERSTEANEGVVDSNKPKLGGMHGFPSCCSIQIGWGKKCMEGYHNVGEFYDFVVRPGSLGLMLSSIVLGITSVLIPLMLKVVGGMKRLWGGVNFILAICSAGD</sequence>
<reference evidence="2 3" key="1">
    <citation type="submission" date="2024-01" db="EMBL/GenBank/DDBJ databases">
        <title>The complete chloroplast genome sequence of Lithospermum erythrorhizon: insights into the phylogenetic relationship among Boraginaceae species and the maternal lineages of purple gromwells.</title>
        <authorList>
            <person name="Okada T."/>
            <person name="Watanabe K."/>
        </authorList>
    </citation>
    <scope>NUCLEOTIDE SEQUENCE [LARGE SCALE GENOMIC DNA]</scope>
</reference>
<keyword evidence="3" id="KW-1185">Reference proteome</keyword>
<proteinExistence type="predicted"/>
<protein>
    <submittedName>
        <fullName evidence="2">Uncharacterized protein</fullName>
    </submittedName>
</protein>
<keyword evidence="1" id="KW-0812">Transmembrane</keyword>
<keyword evidence="1" id="KW-1133">Transmembrane helix</keyword>
<evidence type="ECO:0000313" key="3">
    <source>
        <dbReference type="Proteomes" id="UP001454036"/>
    </source>
</evidence>
<name>A0AAV3RCD2_LITER</name>
<evidence type="ECO:0000313" key="2">
    <source>
        <dbReference type="EMBL" id="GAA0173505.1"/>
    </source>
</evidence>
<gene>
    <name evidence="2" type="ORF">LIER_27104</name>
</gene>
<organism evidence="2 3">
    <name type="scientific">Lithospermum erythrorhizon</name>
    <name type="common">Purple gromwell</name>
    <name type="synonym">Lithospermum officinale var. erythrorhizon</name>
    <dbReference type="NCBI Taxonomy" id="34254"/>
    <lineage>
        <taxon>Eukaryota</taxon>
        <taxon>Viridiplantae</taxon>
        <taxon>Streptophyta</taxon>
        <taxon>Embryophyta</taxon>
        <taxon>Tracheophyta</taxon>
        <taxon>Spermatophyta</taxon>
        <taxon>Magnoliopsida</taxon>
        <taxon>eudicotyledons</taxon>
        <taxon>Gunneridae</taxon>
        <taxon>Pentapetalae</taxon>
        <taxon>asterids</taxon>
        <taxon>lamiids</taxon>
        <taxon>Boraginales</taxon>
        <taxon>Boraginaceae</taxon>
        <taxon>Boraginoideae</taxon>
        <taxon>Lithospermeae</taxon>
        <taxon>Lithospermum</taxon>
    </lineage>
</organism>
<evidence type="ECO:0000256" key="1">
    <source>
        <dbReference type="SAM" id="Phobius"/>
    </source>
</evidence>
<dbReference type="AlphaFoldDB" id="A0AAV3RCD2"/>
<keyword evidence="1" id="KW-0472">Membrane</keyword>
<dbReference type="Proteomes" id="UP001454036">
    <property type="component" value="Unassembled WGS sequence"/>
</dbReference>
<dbReference type="EMBL" id="BAABME010008631">
    <property type="protein sequence ID" value="GAA0173505.1"/>
    <property type="molecule type" value="Genomic_DNA"/>
</dbReference>
<accession>A0AAV3RCD2</accession>
<comment type="caution">
    <text evidence="2">The sequence shown here is derived from an EMBL/GenBank/DDBJ whole genome shotgun (WGS) entry which is preliminary data.</text>
</comment>
<feature type="transmembrane region" description="Helical" evidence="1">
    <location>
        <begin position="136"/>
        <end position="156"/>
    </location>
</feature>